<dbReference type="SUPFAM" id="SSF101908">
    <property type="entry name" value="Putative isomerase YbhE"/>
    <property type="match status" value="1"/>
</dbReference>
<dbReference type="SUPFAM" id="SSF142921">
    <property type="entry name" value="WGR domain-like"/>
    <property type="match status" value="1"/>
</dbReference>
<feature type="domain" description="WGR" evidence="1">
    <location>
        <begin position="1"/>
        <end position="80"/>
    </location>
</feature>
<dbReference type="Proteomes" id="UP000006329">
    <property type="component" value="Unassembled WGS sequence"/>
</dbReference>
<dbReference type="PANTHER" id="PTHR30634:SF13">
    <property type="entry name" value="PROTEIN YEHF"/>
    <property type="match status" value="1"/>
</dbReference>
<dbReference type="RefSeq" id="WP_004484381.1">
    <property type="nucleotide sequence ID" value="NZ_AHON02000014.1"/>
</dbReference>
<dbReference type="InterPro" id="IPR049809">
    <property type="entry name" value="YehF/YfeS-like_WGR"/>
</dbReference>
<dbReference type="InterPro" id="IPR008893">
    <property type="entry name" value="WGR_domain"/>
</dbReference>
<dbReference type="Pfam" id="PF05406">
    <property type="entry name" value="WGR"/>
    <property type="match status" value="1"/>
</dbReference>
<keyword evidence="3" id="KW-1185">Reference proteome</keyword>
<evidence type="ECO:0000313" key="3">
    <source>
        <dbReference type="Proteomes" id="UP000006329"/>
    </source>
</evidence>
<sequence>MKHHLTFKDDKSDKFWNIEVAGNSFTVTYGKTGTSGQTQTKTFDDEKKCLKEAEKLLAEKLKKGYVEGGIEKNDSVNKKEEIVESKNAYLEEWETLIKAQDLPKALIRHFSYLADTPGYGRVLEGVMKVAISAQINEDCLFIEFPSDTLIATPPANLQHHHEWPESFRKLAAVHGSLELEEARLYLGDHGLVENYYLEKIEWGKTLDDPSKVYSPLVDYSDWWFYHPYTKNPTNEPALCFISHEDLSVADPVEQNAGALFLSRMSEILELYITPSTNENSTETKTSISLKPFLKLSRCVRQGLIHRNDLITLEPKLAETSWEHYPESINRIAIYDISKPSQPVLKTFLPLELTPYEMCIHRDRLFVFSAGSIEMGIKFNLTVYDITSHDEIILLKELDSELIPSNEKYKLDVVSIASHSSLLITGDYLLFSFESLGYRDLRDFEFKVYNIQTLEYIFTQSIEEGWWPNAAQLCGNEVFQYVDNEIRKISITNDTLNAELVLKWPQNTIRGVYAKRGNFFYLGNMRNNLLYTYNEKGQQIGKVKVPGKALVTVKKMWLHENILIIKTGFFLYINSDGSLVHLQSDWEPKYSSFIKDRNKLTFHENKMLVPRLIRDETPGKEFEFQIFEMILK</sequence>
<evidence type="ECO:0000313" key="2">
    <source>
        <dbReference type="EMBL" id="EKO35292.1"/>
    </source>
</evidence>
<dbReference type="InterPro" id="IPR050458">
    <property type="entry name" value="LolB"/>
</dbReference>
<dbReference type="SMART" id="SM00773">
    <property type="entry name" value="WGR"/>
    <property type="match status" value="1"/>
</dbReference>
<name>A0A0E2BJX2_9LEPT</name>
<organism evidence="2 3">
    <name type="scientific">Leptospira santarosai str. MOR084</name>
    <dbReference type="NCBI Taxonomy" id="1049984"/>
    <lineage>
        <taxon>Bacteria</taxon>
        <taxon>Pseudomonadati</taxon>
        <taxon>Spirochaetota</taxon>
        <taxon>Spirochaetia</taxon>
        <taxon>Leptospirales</taxon>
        <taxon>Leptospiraceae</taxon>
        <taxon>Leptospira</taxon>
    </lineage>
</organism>
<dbReference type="Gene3D" id="2.20.140.10">
    <property type="entry name" value="WGR domain"/>
    <property type="match status" value="1"/>
</dbReference>
<protein>
    <submittedName>
        <fullName evidence="2">WGR domain protein</fullName>
    </submittedName>
</protein>
<dbReference type="EMBL" id="AHON02000014">
    <property type="protein sequence ID" value="EKO35292.1"/>
    <property type="molecule type" value="Genomic_DNA"/>
</dbReference>
<dbReference type="CDD" id="cd07996">
    <property type="entry name" value="WGR_MMR_like"/>
    <property type="match status" value="1"/>
</dbReference>
<accession>A0A0E2BJX2</accession>
<comment type="caution">
    <text evidence="2">The sequence shown here is derived from an EMBL/GenBank/DDBJ whole genome shotgun (WGS) entry which is preliminary data.</text>
</comment>
<dbReference type="InterPro" id="IPR036930">
    <property type="entry name" value="WGR_dom_sf"/>
</dbReference>
<dbReference type="PROSITE" id="PS51977">
    <property type="entry name" value="WGR"/>
    <property type="match status" value="1"/>
</dbReference>
<proteinExistence type="predicted"/>
<gene>
    <name evidence="2" type="ORF">LEP1GSC179_1986</name>
</gene>
<dbReference type="PANTHER" id="PTHR30634">
    <property type="entry name" value="OUTER MEMBRANE LOLAB LIPOPROTEIN INSERTION APPARATUS"/>
    <property type="match status" value="1"/>
</dbReference>
<reference evidence="2" key="1">
    <citation type="submission" date="2012-10" db="EMBL/GenBank/DDBJ databases">
        <authorList>
            <person name="Harkins D.M."/>
            <person name="Durkin A.S."/>
            <person name="Brinkac L.M."/>
            <person name="Haft D.H."/>
            <person name="Selengut J.D."/>
            <person name="Sanka R."/>
            <person name="DePew J."/>
            <person name="Purushe J."/>
            <person name="Matthias M.A."/>
            <person name="Vinetz J.M."/>
            <person name="Sutton G.G."/>
            <person name="Nierman W.C."/>
            <person name="Fouts D.E."/>
        </authorList>
    </citation>
    <scope>NUCLEOTIDE SEQUENCE [LARGE SCALE GENOMIC DNA]</scope>
    <source>
        <strain evidence="2">MOR084</strain>
    </source>
</reference>
<evidence type="ECO:0000259" key="1">
    <source>
        <dbReference type="PROSITE" id="PS51977"/>
    </source>
</evidence>
<dbReference type="AlphaFoldDB" id="A0A0E2BJX2"/>